<feature type="domain" description="Methyltransferase type 11" evidence="1">
    <location>
        <begin position="24"/>
        <end position="118"/>
    </location>
</feature>
<evidence type="ECO:0000313" key="3">
    <source>
        <dbReference type="Proteomes" id="UP000177097"/>
    </source>
</evidence>
<reference evidence="2 3" key="1">
    <citation type="journal article" date="2016" name="Nat. Commun.">
        <title>Thousands of microbial genomes shed light on interconnected biogeochemical processes in an aquifer system.</title>
        <authorList>
            <person name="Anantharaman K."/>
            <person name="Brown C.T."/>
            <person name="Hug L.A."/>
            <person name="Sharon I."/>
            <person name="Castelle C.J."/>
            <person name="Probst A.J."/>
            <person name="Thomas B.C."/>
            <person name="Singh A."/>
            <person name="Wilkins M.J."/>
            <person name="Karaoz U."/>
            <person name="Brodie E.L."/>
            <person name="Williams K.H."/>
            <person name="Hubbard S.S."/>
            <person name="Banfield J.F."/>
        </authorList>
    </citation>
    <scope>NUCLEOTIDE SEQUENCE [LARGE SCALE GENOMIC DNA]</scope>
</reference>
<dbReference type="GO" id="GO:0008757">
    <property type="term" value="F:S-adenosylmethionine-dependent methyltransferase activity"/>
    <property type="evidence" value="ECO:0007669"/>
    <property type="project" value="InterPro"/>
</dbReference>
<dbReference type="CDD" id="cd02440">
    <property type="entry name" value="AdoMet_MTases"/>
    <property type="match status" value="1"/>
</dbReference>
<dbReference type="Gene3D" id="3.40.50.150">
    <property type="entry name" value="Vaccinia Virus protein VP39"/>
    <property type="match status" value="1"/>
</dbReference>
<accession>A0A1F7TZ57</accession>
<sequence length="214" mass="24693">MQRIKEDFLDSVETILPLNGLSILEIGCGDGSRSVGIAARCQSLTSVEPDERRLKRALALKIPHAVFKRESGEHLSFDDHSFDVTIFTLSFHHIPREEMERAIDEAVRVTRTSGYIIIFEPTDDGTFFDAEIQFDACDGDERKEKHAAYQVMMNHKKLRAVKEMDSETIVTFDSKKDFVESMAPKKNIKDIESFLERHKYTLRARRRINIFQPK</sequence>
<comment type="caution">
    <text evidence="2">The sequence shown here is derived from an EMBL/GenBank/DDBJ whole genome shotgun (WGS) entry which is preliminary data.</text>
</comment>
<dbReference type="STRING" id="1802389.A3C17_03830"/>
<gene>
    <name evidence="2" type="ORF">A3C17_03830</name>
</gene>
<protein>
    <recommendedName>
        <fullName evidence="1">Methyltransferase type 11 domain-containing protein</fullName>
    </recommendedName>
</protein>
<dbReference type="AlphaFoldDB" id="A0A1F7TZ57"/>
<dbReference type="InterPro" id="IPR029063">
    <property type="entry name" value="SAM-dependent_MTases_sf"/>
</dbReference>
<dbReference type="Proteomes" id="UP000177097">
    <property type="component" value="Unassembled WGS sequence"/>
</dbReference>
<dbReference type="SUPFAM" id="SSF53335">
    <property type="entry name" value="S-adenosyl-L-methionine-dependent methyltransferases"/>
    <property type="match status" value="1"/>
</dbReference>
<proteinExistence type="predicted"/>
<name>A0A1F7TZ57_9BACT</name>
<evidence type="ECO:0000313" key="2">
    <source>
        <dbReference type="EMBL" id="OGL71252.1"/>
    </source>
</evidence>
<evidence type="ECO:0000259" key="1">
    <source>
        <dbReference type="Pfam" id="PF08241"/>
    </source>
</evidence>
<dbReference type="InterPro" id="IPR013216">
    <property type="entry name" value="Methyltransf_11"/>
</dbReference>
<dbReference type="Pfam" id="PF08241">
    <property type="entry name" value="Methyltransf_11"/>
    <property type="match status" value="1"/>
</dbReference>
<organism evidence="2 3">
    <name type="scientific">Candidatus Uhrbacteria bacterium RIFCSPHIGHO2_02_FULL_53_13</name>
    <dbReference type="NCBI Taxonomy" id="1802389"/>
    <lineage>
        <taxon>Bacteria</taxon>
        <taxon>Candidatus Uhriibacteriota</taxon>
    </lineage>
</organism>
<dbReference type="EMBL" id="MGDX01000016">
    <property type="protein sequence ID" value="OGL71252.1"/>
    <property type="molecule type" value="Genomic_DNA"/>
</dbReference>